<feature type="region of interest" description="Disordered" evidence="2">
    <location>
        <begin position="1"/>
        <end position="26"/>
    </location>
</feature>
<feature type="compositionally biased region" description="Basic and acidic residues" evidence="2">
    <location>
        <begin position="1"/>
        <end position="10"/>
    </location>
</feature>
<name>A0A7J6PAF2_PEROL</name>
<feature type="coiled-coil region" evidence="1">
    <location>
        <begin position="222"/>
        <end position="249"/>
    </location>
</feature>
<protein>
    <submittedName>
        <fullName evidence="3">Uncharacterized protein</fullName>
    </submittedName>
</protein>
<dbReference type="AlphaFoldDB" id="A0A7J6PAF2"/>
<dbReference type="Proteomes" id="UP000574390">
    <property type="component" value="Unassembled WGS sequence"/>
</dbReference>
<reference evidence="3 4" key="1">
    <citation type="submission" date="2020-04" db="EMBL/GenBank/DDBJ databases">
        <title>Perkinsus olseni comparative genomics.</title>
        <authorList>
            <person name="Bogema D.R."/>
        </authorList>
    </citation>
    <scope>NUCLEOTIDE SEQUENCE [LARGE SCALE GENOMIC DNA]</scope>
    <source>
        <strain evidence="3">ATCC PRA-205</strain>
    </source>
</reference>
<evidence type="ECO:0000256" key="1">
    <source>
        <dbReference type="SAM" id="Coils"/>
    </source>
</evidence>
<proteinExistence type="predicted"/>
<evidence type="ECO:0000313" key="4">
    <source>
        <dbReference type="Proteomes" id="UP000574390"/>
    </source>
</evidence>
<dbReference type="EMBL" id="JABANM010036091">
    <property type="protein sequence ID" value="KAF4693065.1"/>
    <property type="molecule type" value="Genomic_DNA"/>
</dbReference>
<accession>A0A7J6PAF2</accession>
<organism evidence="3 4">
    <name type="scientific">Perkinsus olseni</name>
    <name type="common">Perkinsus atlanticus</name>
    <dbReference type="NCBI Taxonomy" id="32597"/>
    <lineage>
        <taxon>Eukaryota</taxon>
        <taxon>Sar</taxon>
        <taxon>Alveolata</taxon>
        <taxon>Perkinsozoa</taxon>
        <taxon>Perkinsea</taxon>
        <taxon>Perkinsida</taxon>
        <taxon>Perkinsidae</taxon>
        <taxon>Perkinsus</taxon>
    </lineage>
</organism>
<evidence type="ECO:0000313" key="3">
    <source>
        <dbReference type="EMBL" id="KAF4693065.1"/>
    </source>
</evidence>
<comment type="caution">
    <text evidence="3">The sequence shown here is derived from an EMBL/GenBank/DDBJ whole genome shotgun (WGS) entry which is preliminary data.</text>
</comment>
<gene>
    <name evidence="3" type="ORF">FOZ62_027073</name>
</gene>
<evidence type="ECO:0000256" key="2">
    <source>
        <dbReference type="SAM" id="MobiDB-lite"/>
    </source>
</evidence>
<sequence>MGQVQDGKEAEFEEEAEQTDARNSHFMSSMNVVDKDQFIRLMALIKSTGSSTASATNITEEAEQLFTNTEHAFEDLRETLLNLAEARGASGDTSGRMRTVDSRFLEHCREWNDRGLEKNLATQKQMIFGGLKGWTLRALGGHEGRQWVHHQRCVAQQCVHELNSQANRLRELRDILSDFKTDLSWFTHSLKSRRVKGSEKAEMIKDEQRRLKEDIDAFKLSKVRIQDETRRLKEEIDEARQERDAWRTAAAAEGKAAAEEATSTENDIHRAEGYLVSFLAELYDIDTRCAMIKGRTPDSSEIRGRVLSLRTQNASLISGLDLQIPEMSSTIDRIREEGLQTEASVEEVVALDRTLLSDATTDIEMAFPYTKVQRSVLGKTITIDAGIGFGARRCEETAHGP</sequence>
<keyword evidence="1" id="KW-0175">Coiled coil</keyword>